<dbReference type="GO" id="GO:0046983">
    <property type="term" value="F:protein dimerization activity"/>
    <property type="evidence" value="ECO:0007669"/>
    <property type="project" value="InterPro"/>
</dbReference>
<dbReference type="Pfam" id="PF00891">
    <property type="entry name" value="Methyltransf_2"/>
    <property type="match status" value="1"/>
</dbReference>
<evidence type="ECO:0000256" key="5">
    <source>
        <dbReference type="PIRSR" id="PIRSR005739-1"/>
    </source>
</evidence>
<dbReference type="GO" id="GO:0032259">
    <property type="term" value="P:methylation"/>
    <property type="evidence" value="ECO:0007669"/>
    <property type="project" value="UniProtKB-KW"/>
</dbReference>
<evidence type="ECO:0000259" key="6">
    <source>
        <dbReference type="Pfam" id="PF00891"/>
    </source>
</evidence>
<dbReference type="Proteomes" id="UP001190926">
    <property type="component" value="Unassembled WGS sequence"/>
</dbReference>
<dbReference type="InterPro" id="IPR016461">
    <property type="entry name" value="COMT-like"/>
</dbReference>
<dbReference type="InterPro" id="IPR029063">
    <property type="entry name" value="SAM-dependent_MTases_sf"/>
</dbReference>
<keyword evidence="2" id="KW-0808">Transferase</keyword>
<sequence length="333" mass="36338">MENLDAEAQADLWKYVYGFSELRMVKCAVELGLADVVEKHGRPMMLSELSSAVGCPETTLFRVMRFLNHRGIFKKQVMKNDDASSVCYVQTPLSRLLTRENMGPLVLAQDGPDSHLSVEDLKAGKGSGSEPATADDKIWSPEFGGEEFNRLSDDLITDKGLPRDFSGNFFVGGCGRSGRNSSRDAGPGLSLDEGINFDLPHVVSGEPALDRVHHIGGDMFETIPKGDAVILMSILHDWSDQLSIKILKKCKEAIPVDRGKVIIVDAVLDSDEEERNDEFTGARLAQDMGILIGTVTGKERTAKEWAQLIDAAGSSSHKIKHIKAIESVIVACP</sequence>
<proteinExistence type="inferred from homology"/>
<comment type="caution">
    <text evidence="8">The sequence shown here is derived from an EMBL/GenBank/DDBJ whole genome shotgun (WGS) entry which is preliminary data.</text>
</comment>
<name>A0AAD4PAR9_PERFH</name>
<keyword evidence="1" id="KW-0489">Methyltransferase</keyword>
<evidence type="ECO:0000313" key="9">
    <source>
        <dbReference type="Proteomes" id="UP001190926"/>
    </source>
</evidence>
<dbReference type="PIRSF" id="PIRSF005739">
    <property type="entry name" value="O-mtase"/>
    <property type="match status" value="1"/>
</dbReference>
<dbReference type="SUPFAM" id="SSF53335">
    <property type="entry name" value="S-adenosyl-L-methionine-dependent methyltransferases"/>
    <property type="match status" value="1"/>
</dbReference>
<organism evidence="8 9">
    <name type="scientific">Perilla frutescens var. hirtella</name>
    <name type="common">Perilla citriodora</name>
    <name type="synonym">Perilla setoyensis</name>
    <dbReference type="NCBI Taxonomy" id="608512"/>
    <lineage>
        <taxon>Eukaryota</taxon>
        <taxon>Viridiplantae</taxon>
        <taxon>Streptophyta</taxon>
        <taxon>Embryophyta</taxon>
        <taxon>Tracheophyta</taxon>
        <taxon>Spermatophyta</taxon>
        <taxon>Magnoliopsida</taxon>
        <taxon>eudicotyledons</taxon>
        <taxon>Gunneridae</taxon>
        <taxon>Pentapetalae</taxon>
        <taxon>asterids</taxon>
        <taxon>lamiids</taxon>
        <taxon>Lamiales</taxon>
        <taxon>Lamiaceae</taxon>
        <taxon>Nepetoideae</taxon>
        <taxon>Elsholtzieae</taxon>
        <taxon>Perilla</taxon>
    </lineage>
</organism>
<dbReference type="PANTHER" id="PTHR11746">
    <property type="entry name" value="O-METHYLTRANSFERASE"/>
    <property type="match status" value="1"/>
</dbReference>
<keyword evidence="9" id="KW-1185">Reference proteome</keyword>
<evidence type="ECO:0000313" key="8">
    <source>
        <dbReference type="EMBL" id="KAH6833093.1"/>
    </source>
</evidence>
<dbReference type="Pfam" id="PF08100">
    <property type="entry name" value="Dimerisation"/>
    <property type="match status" value="1"/>
</dbReference>
<dbReference type="Gene3D" id="1.10.10.10">
    <property type="entry name" value="Winged helix-like DNA-binding domain superfamily/Winged helix DNA-binding domain"/>
    <property type="match status" value="1"/>
</dbReference>
<dbReference type="SUPFAM" id="SSF46785">
    <property type="entry name" value="Winged helix' DNA-binding domain"/>
    <property type="match status" value="1"/>
</dbReference>
<dbReference type="GO" id="GO:0008171">
    <property type="term" value="F:O-methyltransferase activity"/>
    <property type="evidence" value="ECO:0007669"/>
    <property type="project" value="InterPro"/>
</dbReference>
<dbReference type="InterPro" id="IPR001077">
    <property type="entry name" value="COMT_C"/>
</dbReference>
<protein>
    <submittedName>
        <fullName evidence="8">Uncharacterized protein</fullName>
    </submittedName>
</protein>
<dbReference type="InterPro" id="IPR036390">
    <property type="entry name" value="WH_DNA-bd_sf"/>
</dbReference>
<evidence type="ECO:0000256" key="3">
    <source>
        <dbReference type="ARBA" id="ARBA00022691"/>
    </source>
</evidence>
<dbReference type="PROSITE" id="PS51683">
    <property type="entry name" value="SAM_OMT_II"/>
    <property type="match status" value="1"/>
</dbReference>
<keyword evidence="3" id="KW-0949">S-adenosyl-L-methionine</keyword>
<evidence type="ECO:0000256" key="1">
    <source>
        <dbReference type="ARBA" id="ARBA00022603"/>
    </source>
</evidence>
<evidence type="ECO:0000256" key="4">
    <source>
        <dbReference type="ARBA" id="ARBA00034481"/>
    </source>
</evidence>
<dbReference type="EMBL" id="SDAM02000060">
    <property type="protein sequence ID" value="KAH6833093.1"/>
    <property type="molecule type" value="Genomic_DNA"/>
</dbReference>
<evidence type="ECO:0000259" key="7">
    <source>
        <dbReference type="Pfam" id="PF08100"/>
    </source>
</evidence>
<gene>
    <name evidence="8" type="ORF">C2S53_020652</name>
</gene>
<evidence type="ECO:0000256" key="2">
    <source>
        <dbReference type="ARBA" id="ARBA00022679"/>
    </source>
</evidence>
<feature type="domain" description="O-methyltransferase C-terminal" evidence="6">
    <location>
        <begin position="193"/>
        <end position="313"/>
    </location>
</feature>
<reference evidence="8 9" key="1">
    <citation type="journal article" date="2021" name="Nat. Commun.">
        <title>Incipient diploidization of the medicinal plant Perilla within 10,000 years.</title>
        <authorList>
            <person name="Zhang Y."/>
            <person name="Shen Q."/>
            <person name="Leng L."/>
            <person name="Zhang D."/>
            <person name="Chen S."/>
            <person name="Shi Y."/>
            <person name="Ning Z."/>
            <person name="Chen S."/>
        </authorList>
    </citation>
    <scope>NUCLEOTIDE SEQUENCE [LARGE SCALE GENOMIC DNA]</scope>
    <source>
        <strain evidence="9">cv. PC099</strain>
    </source>
</reference>
<dbReference type="InterPro" id="IPR012967">
    <property type="entry name" value="COMT_dimerisation"/>
</dbReference>
<dbReference type="AlphaFoldDB" id="A0AAD4PAR9"/>
<dbReference type="InterPro" id="IPR036388">
    <property type="entry name" value="WH-like_DNA-bd_sf"/>
</dbReference>
<feature type="active site" description="Proton acceptor" evidence="5">
    <location>
        <position position="236"/>
    </location>
</feature>
<feature type="domain" description="O-methyltransferase dimerisation" evidence="7">
    <location>
        <begin position="13"/>
        <end position="99"/>
    </location>
</feature>
<comment type="similarity">
    <text evidence="4">Belongs to the class I-like SAM-binding methyltransferase superfamily. Cation-independent O-methyltransferase family. COMT subfamily.</text>
</comment>
<dbReference type="Gene3D" id="3.40.50.150">
    <property type="entry name" value="Vaccinia Virus protein VP39"/>
    <property type="match status" value="1"/>
</dbReference>
<accession>A0AAD4PAR9</accession>